<evidence type="ECO:0000313" key="2">
    <source>
        <dbReference type="Proteomes" id="UP000001818"/>
    </source>
</evidence>
<organism evidence="1 2">
    <name type="scientific">Rhodopseudomonas palustris (strain BisB5)</name>
    <dbReference type="NCBI Taxonomy" id="316057"/>
    <lineage>
        <taxon>Bacteria</taxon>
        <taxon>Pseudomonadati</taxon>
        <taxon>Pseudomonadota</taxon>
        <taxon>Alphaproteobacteria</taxon>
        <taxon>Hyphomicrobiales</taxon>
        <taxon>Nitrobacteraceae</taxon>
        <taxon>Rhodopseudomonas</taxon>
    </lineage>
</organism>
<accession>Q131C6</accession>
<proteinExistence type="predicted"/>
<dbReference type="KEGG" id="rpd:RPD_4094"/>
<sequence length="83" mass="8961">MCGGDRIACKQILRPTIASARIVSLLQHGLLSAYQDSFADVLIRGVTATAGLLLARMRAPPSDRGRPAWSPKTDNAICQLKKK</sequence>
<dbReference type="Proteomes" id="UP000001818">
    <property type="component" value="Chromosome"/>
</dbReference>
<dbReference type="EMBL" id="CP000283">
    <property type="protein sequence ID" value="ABE41313.1"/>
    <property type="molecule type" value="Genomic_DNA"/>
</dbReference>
<name>Q131C6_RHOPS</name>
<gene>
    <name evidence="1" type="ordered locus">RPD_4094</name>
</gene>
<dbReference type="AlphaFoldDB" id="Q131C6"/>
<reference evidence="1 2" key="1">
    <citation type="submission" date="2006-03" db="EMBL/GenBank/DDBJ databases">
        <title>Complete sequence of Rhodopseudomonas palustris BisB5.</title>
        <authorList>
            <consortium name="US DOE Joint Genome Institute"/>
            <person name="Copeland A."/>
            <person name="Lucas S."/>
            <person name="Lapidus A."/>
            <person name="Barry K."/>
            <person name="Detter J.C."/>
            <person name="Glavina del Rio T."/>
            <person name="Hammon N."/>
            <person name="Israni S."/>
            <person name="Dalin E."/>
            <person name="Tice H."/>
            <person name="Pitluck S."/>
            <person name="Chain P."/>
            <person name="Malfatti S."/>
            <person name="Shin M."/>
            <person name="Vergez L."/>
            <person name="Schmutz J."/>
            <person name="Larimer F."/>
            <person name="Land M."/>
            <person name="Hauser L."/>
            <person name="Pelletier D.A."/>
            <person name="Kyrpides N."/>
            <person name="Lykidis A."/>
            <person name="Oda Y."/>
            <person name="Harwood C.S."/>
            <person name="Richardson P."/>
        </authorList>
    </citation>
    <scope>NUCLEOTIDE SEQUENCE [LARGE SCALE GENOMIC DNA]</scope>
    <source>
        <strain evidence="1 2">BisB5</strain>
    </source>
</reference>
<protein>
    <submittedName>
        <fullName evidence="1">Uncharacterized protein</fullName>
    </submittedName>
</protein>
<dbReference type="HOGENOM" id="CLU_2540395_0_0_5"/>
<evidence type="ECO:0000313" key="1">
    <source>
        <dbReference type="EMBL" id="ABE41313.1"/>
    </source>
</evidence>